<dbReference type="AlphaFoldDB" id="A0A5C0SI76"/>
<keyword evidence="2" id="KW-1003">Cell membrane</keyword>
<dbReference type="KEGG" id="crs:FQB35_12780"/>
<dbReference type="EMBL" id="CP042243">
    <property type="protein sequence ID" value="QEK13124.1"/>
    <property type="molecule type" value="Genomic_DNA"/>
</dbReference>
<dbReference type="Gene3D" id="3.30.450.20">
    <property type="entry name" value="PAS domain"/>
    <property type="match status" value="1"/>
</dbReference>
<dbReference type="SUPFAM" id="SSF58104">
    <property type="entry name" value="Methyl-accepting chemotaxis protein (MCP) signaling domain"/>
    <property type="match status" value="1"/>
</dbReference>
<keyword evidence="6 11" id="KW-0472">Membrane</keyword>
<dbReference type="PROSITE" id="PS50885">
    <property type="entry name" value="HAMP"/>
    <property type="match status" value="1"/>
</dbReference>
<evidence type="ECO:0000256" key="1">
    <source>
        <dbReference type="ARBA" id="ARBA00004651"/>
    </source>
</evidence>
<evidence type="ECO:0000256" key="3">
    <source>
        <dbReference type="ARBA" id="ARBA00022500"/>
    </source>
</evidence>
<dbReference type="InterPro" id="IPR004089">
    <property type="entry name" value="MCPsignal_dom"/>
</dbReference>
<dbReference type="Pfam" id="PF02743">
    <property type="entry name" value="dCache_1"/>
    <property type="match status" value="1"/>
</dbReference>
<dbReference type="CDD" id="cd06225">
    <property type="entry name" value="HAMP"/>
    <property type="match status" value="1"/>
</dbReference>
<proteinExistence type="inferred from homology"/>
<dbReference type="CDD" id="cd12912">
    <property type="entry name" value="PDC2_MCP_like"/>
    <property type="match status" value="1"/>
</dbReference>
<dbReference type="Pfam" id="PF00015">
    <property type="entry name" value="MCPsignal"/>
    <property type="match status" value="1"/>
</dbReference>
<dbReference type="PANTHER" id="PTHR32089:SF112">
    <property type="entry name" value="LYSOZYME-LIKE PROTEIN-RELATED"/>
    <property type="match status" value="1"/>
</dbReference>
<keyword evidence="4 11" id="KW-0812">Transmembrane</keyword>
<reference evidence="14 15" key="1">
    <citation type="submission" date="2019-07" db="EMBL/GenBank/DDBJ databases">
        <title>Complete genome of Crassaminicella thermophila SY095.</title>
        <authorList>
            <person name="Li X."/>
        </authorList>
    </citation>
    <scope>NUCLEOTIDE SEQUENCE [LARGE SCALE GENOMIC DNA]</scope>
    <source>
        <strain evidence="14 15">SY095</strain>
    </source>
</reference>
<evidence type="ECO:0000256" key="7">
    <source>
        <dbReference type="ARBA" id="ARBA00023224"/>
    </source>
</evidence>
<dbReference type="RefSeq" id="WP_148810296.1">
    <property type="nucleotide sequence ID" value="NZ_CP042243.1"/>
</dbReference>
<dbReference type="CDD" id="cd12914">
    <property type="entry name" value="PDC1_DGC_like"/>
    <property type="match status" value="1"/>
</dbReference>
<feature type="domain" description="Methyl-accepting transducer" evidence="12">
    <location>
        <begin position="376"/>
        <end position="633"/>
    </location>
</feature>
<dbReference type="Proteomes" id="UP000324646">
    <property type="component" value="Chromosome"/>
</dbReference>
<dbReference type="InterPro" id="IPR029151">
    <property type="entry name" value="Sensor-like_sf"/>
</dbReference>
<accession>A0A5C0SI76</accession>
<dbReference type="SMART" id="SM00304">
    <property type="entry name" value="HAMP"/>
    <property type="match status" value="1"/>
</dbReference>
<evidence type="ECO:0000256" key="6">
    <source>
        <dbReference type="ARBA" id="ARBA00023136"/>
    </source>
</evidence>
<comment type="subcellular location">
    <subcellularLocation>
        <location evidence="1">Cell membrane</location>
        <topology evidence="1">Multi-pass membrane protein</topology>
    </subcellularLocation>
</comment>
<keyword evidence="5 11" id="KW-1133">Transmembrane helix</keyword>
<dbReference type="PROSITE" id="PS50111">
    <property type="entry name" value="CHEMOTAXIS_TRANSDUC_2"/>
    <property type="match status" value="1"/>
</dbReference>
<dbReference type="PANTHER" id="PTHR32089">
    <property type="entry name" value="METHYL-ACCEPTING CHEMOTAXIS PROTEIN MCPB"/>
    <property type="match status" value="1"/>
</dbReference>
<evidence type="ECO:0000256" key="11">
    <source>
        <dbReference type="SAM" id="Phobius"/>
    </source>
</evidence>
<keyword evidence="10" id="KW-0175">Coiled coil</keyword>
<dbReference type="SUPFAM" id="SSF103190">
    <property type="entry name" value="Sensory domain-like"/>
    <property type="match status" value="1"/>
</dbReference>
<evidence type="ECO:0000256" key="9">
    <source>
        <dbReference type="PROSITE-ProRule" id="PRU00284"/>
    </source>
</evidence>
<evidence type="ECO:0000256" key="10">
    <source>
        <dbReference type="SAM" id="Coils"/>
    </source>
</evidence>
<keyword evidence="3" id="KW-0145">Chemotaxis</keyword>
<sequence length="662" mass="72525">MNSIKTKIIISFVILLVLASSILGYFSLDIVKNVVAEKAEESLSALVKEGVKVTRSRIDTQKRILEVIAGIEDIASMDLELQRPVLQRLIKKTNFLALGVVYPDGTAYYNDGKTANLGNREYVKKAFNGETNVSDILISRVTNQPVLMYAAPIKKDGKIVGVLIGRKDGNALSNITGDMSYGQTGYAYIINDKGVIVAHKDKDRVLKQQNPIEEAKNNKKFEPLAEMFKTMIANKTGIGSYTFNNKDLYNAYTPIEGTNWIMVVTEDKSEVLSAIPKLQKSMSTILIIILIIGIFISFFIGNSLANPIILAIKHAETIAALDLTKELPDKFLKRKDETGSLAKSLKTMQNSLTKVIENIKEKSNEVSKNSDFLVETSKEMTVSSEELATTMQQVADGAISQAQDLTEIVTSLSELTNNIENVYKELQNVKSETEDAENKANIGKEEMDKLVKSIEEIKKAFKLVVGKVGNLTSSVKEIRGITDIISDISEQTNLLALNAAIEAARAGEDGRGFAVVAEEIRKLSEQTGKSTDEITKLVSTINADTNEVITTSNEVETFIIEQTKFVENTEKTFGEILSSIGNIAPIMKKTYDVMDEIVKSTDIVMEMAEQVSAVTEENSAAAEEVAASSEELTSSSEGVASKAQNLSSVAEGLMEIVNRFNI</sequence>
<dbReference type="InterPro" id="IPR033479">
    <property type="entry name" value="dCache_1"/>
</dbReference>
<evidence type="ECO:0000256" key="5">
    <source>
        <dbReference type="ARBA" id="ARBA00022989"/>
    </source>
</evidence>
<gene>
    <name evidence="14" type="ORF">FQB35_12780</name>
</gene>
<dbReference type="GO" id="GO:0006935">
    <property type="term" value="P:chemotaxis"/>
    <property type="evidence" value="ECO:0007669"/>
    <property type="project" value="UniProtKB-KW"/>
</dbReference>
<evidence type="ECO:0000313" key="15">
    <source>
        <dbReference type="Proteomes" id="UP000324646"/>
    </source>
</evidence>
<keyword evidence="7 9" id="KW-0807">Transducer</keyword>
<dbReference type="InterPro" id="IPR003660">
    <property type="entry name" value="HAMP_dom"/>
</dbReference>
<dbReference type="Gene3D" id="1.10.287.950">
    <property type="entry name" value="Methyl-accepting chemotaxis protein"/>
    <property type="match status" value="1"/>
</dbReference>
<evidence type="ECO:0000259" key="13">
    <source>
        <dbReference type="PROSITE" id="PS50885"/>
    </source>
</evidence>
<dbReference type="CDD" id="cd11386">
    <property type="entry name" value="MCP_signal"/>
    <property type="match status" value="1"/>
</dbReference>
<organism evidence="14 15">
    <name type="scientific">Crassaminicella thermophila</name>
    <dbReference type="NCBI Taxonomy" id="2599308"/>
    <lineage>
        <taxon>Bacteria</taxon>
        <taxon>Bacillati</taxon>
        <taxon>Bacillota</taxon>
        <taxon>Clostridia</taxon>
        <taxon>Eubacteriales</taxon>
        <taxon>Clostridiaceae</taxon>
        <taxon>Crassaminicella</taxon>
    </lineage>
</organism>
<keyword evidence="15" id="KW-1185">Reference proteome</keyword>
<feature type="coiled-coil region" evidence="10">
    <location>
        <begin position="412"/>
        <end position="446"/>
    </location>
</feature>
<feature type="domain" description="HAMP" evidence="13">
    <location>
        <begin position="302"/>
        <end position="357"/>
    </location>
</feature>
<evidence type="ECO:0000256" key="4">
    <source>
        <dbReference type="ARBA" id="ARBA00022692"/>
    </source>
</evidence>
<dbReference type="GO" id="GO:0005886">
    <property type="term" value="C:plasma membrane"/>
    <property type="evidence" value="ECO:0007669"/>
    <property type="project" value="UniProtKB-SubCell"/>
</dbReference>
<dbReference type="Pfam" id="PF00672">
    <property type="entry name" value="HAMP"/>
    <property type="match status" value="1"/>
</dbReference>
<evidence type="ECO:0000256" key="8">
    <source>
        <dbReference type="ARBA" id="ARBA00029447"/>
    </source>
</evidence>
<dbReference type="OrthoDB" id="597657at2"/>
<dbReference type="GO" id="GO:0007165">
    <property type="term" value="P:signal transduction"/>
    <property type="evidence" value="ECO:0007669"/>
    <property type="project" value="UniProtKB-KW"/>
</dbReference>
<evidence type="ECO:0000259" key="12">
    <source>
        <dbReference type="PROSITE" id="PS50111"/>
    </source>
</evidence>
<evidence type="ECO:0000256" key="2">
    <source>
        <dbReference type="ARBA" id="ARBA00022475"/>
    </source>
</evidence>
<dbReference type="SMART" id="SM00283">
    <property type="entry name" value="MA"/>
    <property type="match status" value="1"/>
</dbReference>
<evidence type="ECO:0000313" key="14">
    <source>
        <dbReference type="EMBL" id="QEK13124.1"/>
    </source>
</evidence>
<name>A0A5C0SI76_CRATE</name>
<comment type="similarity">
    <text evidence="8">Belongs to the methyl-accepting chemotaxis (MCP) protein family.</text>
</comment>
<protein>
    <submittedName>
        <fullName evidence="14">Methyl-accepting chemotaxis protein</fullName>
    </submittedName>
</protein>
<feature type="transmembrane region" description="Helical" evidence="11">
    <location>
        <begin position="285"/>
        <end position="305"/>
    </location>
</feature>